<dbReference type="Proteomes" id="UP000717624">
    <property type="component" value="Unassembled WGS sequence"/>
</dbReference>
<protein>
    <submittedName>
        <fullName evidence="1">Uncharacterized protein</fullName>
    </submittedName>
</protein>
<dbReference type="AlphaFoldDB" id="A0A938XRZ6"/>
<keyword evidence="2" id="KW-1185">Reference proteome</keyword>
<accession>A0A938XRZ6</accession>
<dbReference type="EMBL" id="JAFBEB010000002">
    <property type="protein sequence ID" value="MBM7589238.1"/>
    <property type="molecule type" value="Genomic_DNA"/>
</dbReference>
<organism evidence="1 2">
    <name type="scientific">Brevibacillus fulvus</name>
    <dbReference type="NCBI Taxonomy" id="1125967"/>
    <lineage>
        <taxon>Bacteria</taxon>
        <taxon>Bacillati</taxon>
        <taxon>Bacillota</taxon>
        <taxon>Bacilli</taxon>
        <taxon>Bacillales</taxon>
        <taxon>Paenibacillaceae</taxon>
        <taxon>Brevibacillus</taxon>
    </lineage>
</organism>
<gene>
    <name evidence="1" type="ORF">JOD01_000836</name>
</gene>
<sequence>MAENKSYYFVTNWDDAADYTRALEAMGIAHVVEDPMEGLPLEQGQLAIVTSRLTDRQLLQLQRLFPGEIQLYPR</sequence>
<reference evidence="1" key="1">
    <citation type="submission" date="2021-01" db="EMBL/GenBank/DDBJ databases">
        <title>Genomic Encyclopedia of Type Strains, Phase IV (KMG-IV): sequencing the most valuable type-strain genomes for metagenomic binning, comparative biology and taxonomic classification.</title>
        <authorList>
            <person name="Goeker M."/>
        </authorList>
    </citation>
    <scope>NUCLEOTIDE SEQUENCE</scope>
    <source>
        <strain evidence="1">DSM 25523</strain>
    </source>
</reference>
<name>A0A938XRZ6_9BACL</name>
<dbReference type="RefSeq" id="WP_204516969.1">
    <property type="nucleotide sequence ID" value="NZ_BAABIN010000015.1"/>
</dbReference>
<comment type="caution">
    <text evidence="1">The sequence shown here is derived from an EMBL/GenBank/DDBJ whole genome shotgun (WGS) entry which is preliminary data.</text>
</comment>
<evidence type="ECO:0000313" key="1">
    <source>
        <dbReference type="EMBL" id="MBM7589238.1"/>
    </source>
</evidence>
<evidence type="ECO:0000313" key="2">
    <source>
        <dbReference type="Proteomes" id="UP000717624"/>
    </source>
</evidence>
<proteinExistence type="predicted"/>